<sequence>MYNALLPNVSAEKCALPLAGAIALGMAANITYKIFMWAQQKLKTQDFWCHPDYQKIPSPSKKYPYFGHMLSLKDTPGLQLQTWHRNLGPIIRLNMGVQHWVIINDPTIAHELFSRNGIKTSDRQKHKFTYDMYSKGGRGIPFNKTSKKWKNARNIAISILSPKYVESFTKVLDTIIDKAIKQLEDETEKNGSVSPMHSLKVVTFSAMLRSLLGGSAKFIASETLDDIIKTTEVMFTYSGPEGDIDSFVPQLAWINKRSKHREEAEAIINHRDSLYKRLIQDALEGDQDCLLKHIYSLRDEYELDETDLLVMTSDLISAGGDPTALSLAWLFAILSQNPGVQMKMQSEIDSFVARNGRTPGFSDREELPYTISVLLENIRFRSVTNFGVPHLTTQDVEFLGFFIPKDTVVISSMHAMHMNENVYENADKFIPDRFSGSRKTWSISSNGSFEERDMYAFGWGRCNIEPIIGLDGKPEYVDLDSILPAGVFTRCHILATNMLTIKSVESFLVMKRNINEITSSENEFNKPNSCGDFEYSVASGVEWNKIGIEDLSSISPNDRVQCLIRVANLLPLMTGKQQKTISELLIEQLSKEIDVDVKAMLVLLLEKFSRFFNINAAQLLQSLTIEKTNPIDPFVCLHLYIYKNKRAHKLKSTSTKVKCQLYNCIISLIKGRQVVHDNESRNILTQLLKRVISELSDPHYRVRAICIRLLSLLPFVLELWNNSSGSISDTSLVVITQLEAQKVISSYVLDSDPRVRKSALDALVGMHLRGSPLDSSLYPLAVKSLHDDFEEVRMGGLRLVWTLSSLYPDHKMKLAHEEIQDTVRLIDDAFVKLCDLVNDSSVVVRTKACVMMASYQHVEFNVMSQTFSKRIMSNLRRRLGFSTYRGQKRPTVVTDGNFDAASSEFRLLDSGACGAFVHGLEDEFQEVRSAAIDSICELCMYNDKLIRSAVDCLVDMFNDEIDRVRINAIQSLRKIGTRETLSFNAEQLEIAVGALEDNDPTAREATHELIRVIRIDKESSMQTLLDALMANMKRFPEDQLSIFRCLRDVGKRHGDYLGSMVPSLLNLDRRYLPREPTVEDSLYASNVILIANACTTNMSISEMLPKYIYRHFAYYQSKYPDCIPDLRKMYKSANIVLQGDIDCLPTNFAVTAHNLVTDDVEKYMAVTLDMLKTIGLQLERKDYTGALLTVEAADRNFEYIATLKPSLAGKSKLAILYLQCCELVIRIKQSHSSPTYAATAQMAAASLLRLSYTIEHTFLGLSKETRHSIMYFRALANITWMFGMLKQMPISNKTPFTIKNMLVASLQRMTLIEKKFNKDDNKCSGISTLRSDLAEATISPSTAKVSALQSFVNTFLPLPVFLSNPIRHTSAVITHPISNIDKPHRFVYQFPTELRVEADILNVADPNDIAIEIMYPDKTSSVFWPTADEFKPVTPYCYKLNASIVVKFAMWTETAVVEISVVRSFEPDLPGLDEYIMKYPNAKPRKTSNNFNTTATTSISEPIKYSLHPTKL</sequence>
<accession>A0A162UIY0</accession>
<dbReference type="InterPro" id="IPR002401">
    <property type="entry name" value="Cyt_P450_E_grp-I"/>
</dbReference>
<dbReference type="Gene3D" id="1.10.630.10">
    <property type="entry name" value="Cytochrome P450"/>
    <property type="match status" value="1"/>
</dbReference>
<dbReference type="SUPFAM" id="SSF48264">
    <property type="entry name" value="Cytochrome P450"/>
    <property type="match status" value="1"/>
</dbReference>
<dbReference type="InterPro" id="IPR016024">
    <property type="entry name" value="ARM-type_fold"/>
</dbReference>
<dbReference type="Pfam" id="PF25458">
    <property type="entry name" value="INTS4_C"/>
    <property type="match status" value="1"/>
</dbReference>
<dbReference type="EMBL" id="KV440975">
    <property type="protein sequence ID" value="OAD76552.1"/>
    <property type="molecule type" value="Genomic_DNA"/>
</dbReference>
<dbReference type="VEuPathDB" id="FungiDB:PHYBLDRAFT_185754"/>
<feature type="domain" description="Integrator complex subunit 4/Protein SIEL C-terminal Ig-like" evidence="4">
    <location>
        <begin position="1372"/>
        <end position="1511"/>
    </location>
</feature>
<dbReference type="Proteomes" id="UP000077315">
    <property type="component" value="Unassembled WGS sequence"/>
</dbReference>
<keyword evidence="2" id="KW-0539">Nucleus</keyword>
<evidence type="ECO:0000259" key="3">
    <source>
        <dbReference type="Pfam" id="PF24493"/>
    </source>
</evidence>
<dbReference type="Pfam" id="PF00067">
    <property type="entry name" value="p450"/>
    <property type="match status" value="1"/>
</dbReference>
<dbReference type="InterPro" id="IPR001128">
    <property type="entry name" value="Cyt_P450"/>
</dbReference>
<dbReference type="GO" id="GO:0020037">
    <property type="term" value="F:heme binding"/>
    <property type="evidence" value="ECO:0007669"/>
    <property type="project" value="InterPro"/>
</dbReference>
<dbReference type="SUPFAM" id="SSF48371">
    <property type="entry name" value="ARM repeat"/>
    <property type="match status" value="1"/>
</dbReference>
<dbReference type="GO" id="GO:0032039">
    <property type="term" value="C:integrator complex"/>
    <property type="evidence" value="ECO:0007669"/>
    <property type="project" value="TreeGrafter"/>
</dbReference>
<dbReference type="Pfam" id="PF24493">
    <property type="entry name" value="INTS4_8HBD"/>
    <property type="match status" value="1"/>
</dbReference>
<proteinExistence type="predicted"/>
<dbReference type="OrthoDB" id="18190at2759"/>
<evidence type="ECO:0000256" key="1">
    <source>
        <dbReference type="ARBA" id="ARBA00004123"/>
    </source>
</evidence>
<dbReference type="PRINTS" id="PR00463">
    <property type="entry name" value="EP450I"/>
</dbReference>
<dbReference type="GO" id="GO:0004497">
    <property type="term" value="F:monooxygenase activity"/>
    <property type="evidence" value="ECO:0007669"/>
    <property type="project" value="InterPro"/>
</dbReference>
<keyword evidence="6" id="KW-1185">Reference proteome</keyword>
<dbReference type="GeneID" id="29000044"/>
<dbReference type="GO" id="GO:0016180">
    <property type="term" value="P:snRNA processing"/>
    <property type="evidence" value="ECO:0007669"/>
    <property type="project" value="TreeGrafter"/>
</dbReference>
<dbReference type="InParanoid" id="A0A162UIY0"/>
<dbReference type="PANTHER" id="PTHR20938">
    <property type="entry name" value="INTEGRATOR COMPLEX SUBUNIT 4"/>
    <property type="match status" value="1"/>
</dbReference>
<dbReference type="STRING" id="763407.A0A162UIY0"/>
<dbReference type="InterPro" id="IPR057412">
    <property type="entry name" value="INTS4_C"/>
</dbReference>
<evidence type="ECO:0000313" key="6">
    <source>
        <dbReference type="Proteomes" id="UP000077315"/>
    </source>
</evidence>
<comment type="subcellular location">
    <subcellularLocation>
        <location evidence="1">Nucleus</location>
    </subcellularLocation>
</comment>
<organism evidence="5 6">
    <name type="scientific">Phycomyces blakesleeanus (strain ATCC 8743b / DSM 1359 / FGSC 10004 / NBRC 33097 / NRRL 1555)</name>
    <dbReference type="NCBI Taxonomy" id="763407"/>
    <lineage>
        <taxon>Eukaryota</taxon>
        <taxon>Fungi</taxon>
        <taxon>Fungi incertae sedis</taxon>
        <taxon>Mucoromycota</taxon>
        <taxon>Mucoromycotina</taxon>
        <taxon>Mucoromycetes</taxon>
        <taxon>Mucorales</taxon>
        <taxon>Phycomycetaceae</taxon>
        <taxon>Phycomyces</taxon>
    </lineage>
</organism>
<evidence type="ECO:0000313" key="5">
    <source>
        <dbReference type="EMBL" id="OAD76552.1"/>
    </source>
</evidence>
<evidence type="ECO:0000259" key="4">
    <source>
        <dbReference type="Pfam" id="PF25458"/>
    </source>
</evidence>
<dbReference type="InterPro" id="IPR036396">
    <property type="entry name" value="Cyt_P450_sf"/>
</dbReference>
<name>A0A162UIY0_PHYB8</name>
<dbReference type="PANTHER" id="PTHR20938:SF0">
    <property type="entry name" value="INTEGRATOR COMPLEX SUBUNIT 4"/>
    <property type="match status" value="1"/>
</dbReference>
<dbReference type="InterPro" id="IPR056235">
    <property type="entry name" value="INTS4_8HBD"/>
</dbReference>
<protein>
    <submittedName>
        <fullName evidence="5">Cytochrome P450 CYP5206 chimaera</fullName>
    </submittedName>
</protein>
<dbReference type="GO" id="GO:0016705">
    <property type="term" value="F:oxidoreductase activity, acting on paired donors, with incorporation or reduction of molecular oxygen"/>
    <property type="evidence" value="ECO:0007669"/>
    <property type="project" value="InterPro"/>
</dbReference>
<dbReference type="RefSeq" id="XP_018294592.1">
    <property type="nucleotide sequence ID" value="XM_018439138.1"/>
</dbReference>
<feature type="domain" description="INTS4 8 helical bundle" evidence="3">
    <location>
        <begin position="1183"/>
        <end position="1273"/>
    </location>
</feature>
<evidence type="ECO:0000256" key="2">
    <source>
        <dbReference type="ARBA" id="ARBA00023242"/>
    </source>
</evidence>
<gene>
    <name evidence="5" type="ORF">PHYBLDRAFT_185754</name>
</gene>
<reference evidence="6" key="1">
    <citation type="submission" date="2015-06" db="EMBL/GenBank/DDBJ databases">
        <title>Expansion of signal transduction pathways in fungi by whole-genome duplication.</title>
        <authorList>
            <consortium name="DOE Joint Genome Institute"/>
            <person name="Corrochano L.M."/>
            <person name="Kuo A."/>
            <person name="Marcet-Houben M."/>
            <person name="Polaino S."/>
            <person name="Salamov A."/>
            <person name="Villalobos J.M."/>
            <person name="Alvarez M.I."/>
            <person name="Avalos J."/>
            <person name="Benito E.P."/>
            <person name="Benoit I."/>
            <person name="Burger G."/>
            <person name="Camino L.P."/>
            <person name="Canovas D."/>
            <person name="Cerda-Olmedo E."/>
            <person name="Cheng J.-F."/>
            <person name="Dominguez A."/>
            <person name="Elias M."/>
            <person name="Eslava A.P."/>
            <person name="Glaser F."/>
            <person name="Grimwood J."/>
            <person name="Gutierrez G."/>
            <person name="Heitman J."/>
            <person name="Henrissat B."/>
            <person name="Iturriaga E.A."/>
            <person name="Lang B.F."/>
            <person name="Lavin J.L."/>
            <person name="Lee S."/>
            <person name="Li W."/>
            <person name="Lindquist E."/>
            <person name="Lopez-Garcia S."/>
            <person name="Luque E.M."/>
            <person name="Marcos A.T."/>
            <person name="Martin J."/>
            <person name="McCluskey K."/>
            <person name="Medina H.R."/>
            <person name="Miralles-Duran A."/>
            <person name="Miyazaki A."/>
            <person name="Munoz-Torres E."/>
            <person name="Oguiza J.A."/>
            <person name="Ohm R."/>
            <person name="Olmedo M."/>
            <person name="Orejas M."/>
            <person name="Ortiz-Castellanos L."/>
            <person name="Pisabarro A.G."/>
            <person name="Rodriguez-Romero J."/>
            <person name="Ruiz-Herrera J."/>
            <person name="Ruiz-Vazquez R."/>
            <person name="Sanz C."/>
            <person name="Schackwitz W."/>
            <person name="Schmutz J."/>
            <person name="Shahriari M."/>
            <person name="Shelest E."/>
            <person name="Silva-Franco F."/>
            <person name="Soanes D."/>
            <person name="Syed K."/>
            <person name="Tagua V.G."/>
            <person name="Talbot N.J."/>
            <person name="Thon M."/>
            <person name="De vries R.P."/>
            <person name="Wiebenga A."/>
            <person name="Yadav J.S."/>
            <person name="Braun E.L."/>
            <person name="Baker S."/>
            <person name="Garre V."/>
            <person name="Horwitz B."/>
            <person name="Torres-Martinez S."/>
            <person name="Idnurm A."/>
            <person name="Herrera-Estrella A."/>
            <person name="Gabaldon T."/>
            <person name="Grigoriev I.V."/>
        </authorList>
    </citation>
    <scope>NUCLEOTIDE SEQUENCE [LARGE SCALE GENOMIC DNA]</scope>
    <source>
        <strain evidence="6">NRRL 1555(-)</strain>
    </source>
</reference>
<dbReference type="Pfam" id="PF13646">
    <property type="entry name" value="HEAT_2"/>
    <property type="match status" value="1"/>
</dbReference>
<dbReference type="Gene3D" id="1.25.10.10">
    <property type="entry name" value="Leucine-rich Repeat Variant"/>
    <property type="match status" value="2"/>
</dbReference>
<dbReference type="GO" id="GO:0005506">
    <property type="term" value="F:iron ion binding"/>
    <property type="evidence" value="ECO:0007669"/>
    <property type="project" value="InterPro"/>
</dbReference>
<dbReference type="InterPro" id="IPR011989">
    <property type="entry name" value="ARM-like"/>
</dbReference>